<feature type="compositionally biased region" description="Polar residues" evidence="1">
    <location>
        <begin position="1177"/>
        <end position="1187"/>
    </location>
</feature>
<gene>
    <name evidence="2 4" type="ORF">P152DRAFT_512142</name>
</gene>
<feature type="compositionally biased region" description="Polar residues" evidence="1">
    <location>
        <begin position="832"/>
        <end position="848"/>
    </location>
</feature>
<feature type="region of interest" description="Disordered" evidence="1">
    <location>
        <begin position="228"/>
        <end position="297"/>
    </location>
</feature>
<feature type="compositionally biased region" description="Basic and acidic residues" evidence="1">
    <location>
        <begin position="559"/>
        <end position="581"/>
    </location>
</feature>
<feature type="region of interest" description="Disordered" evidence="1">
    <location>
        <begin position="1304"/>
        <end position="1420"/>
    </location>
</feature>
<feature type="compositionally biased region" description="Polar residues" evidence="1">
    <location>
        <begin position="120"/>
        <end position="135"/>
    </location>
</feature>
<feature type="compositionally biased region" description="Basic and acidic residues" evidence="1">
    <location>
        <begin position="588"/>
        <end position="610"/>
    </location>
</feature>
<feature type="region of interest" description="Disordered" evidence="1">
    <location>
        <begin position="1"/>
        <end position="20"/>
    </location>
</feature>
<reference evidence="4" key="3">
    <citation type="submission" date="2025-04" db="UniProtKB">
        <authorList>
            <consortium name="RefSeq"/>
        </authorList>
    </citation>
    <scope>IDENTIFICATION</scope>
    <source>
        <strain evidence="4">CBS 781.70</strain>
    </source>
</reference>
<feature type="region of interest" description="Disordered" evidence="1">
    <location>
        <begin position="322"/>
        <end position="883"/>
    </location>
</feature>
<keyword evidence="3" id="KW-1185">Reference proteome</keyword>
<feature type="compositionally biased region" description="Low complexity" evidence="1">
    <location>
        <begin position="245"/>
        <end position="256"/>
    </location>
</feature>
<sequence length="1420" mass="154502">MEPQNPSKSMKPKKEPKSNLLKGIMNRFLTKKRAKKAPVPARVEVDLTAALPSQDDFRTSLIMPNLSARFSMLREQDDPNSMLGKASDDSVLTPRRQSRLHDFGFMAGGLADIAEVSSIRSVSRRPQMNGRQESYASEEGYGTDDNSNSGSMMSRARPGEGNVLFGGRQKVYKIPVATTGSDKSLGSSSASSGAMTGKVVYDDDLSLSAFQKHRQEERQRQQALEELERTTLSANPQSDFDRRNTSSSTNSGPSNNHRSSTAATSVNSQTANSATPSSPVLPTSTKPAQMPIDRSNTKARRLYEQGLNRDMQDQQSSAMNRLNSINKNPRMDRAMSPPMLSRNRSPSSGPEFPHRALRSFRAASPPPSGALPTPTSLEPIRDDPTPSPRFGTLPHSPPQSPLASDTEEIGPLNSAIRHGDRGKATAMGAFNRPKQFSEEQYLERQKQIRETRETGRESPMFRRDMSPATGAERQKPIQETREPGRESPMFRRDLSGGAGPERSKPLQEVRETGRESPMIRRDFSAPPGPERQKHIPEPREVGCESPMLRRDVSVGAQVERQKQILEARETGRESPMFRRDISAPGGPDRQKPIQESHAPGRESPMFRRDMSTTAGPFSKKNAGNMKAGESSYMRSRSGTVDSQSKFSFDQARPAPLNLQPKFRAQQPTPPPEEPREKPQEQPQEQPQEWSAFSIFQKAANQMKTAPDEKPEEPPQPPSPPTARTFFSSPAGSDTEDEPEPVKPAFTSPEVPARLNNIIPRAAPPVSEHPALRSQPPLDFELDPPPFSKFLKNEGSRPSSRARASIQEEADNLDSPTLRDRDSGALGGMVQHLRTSSNVSSVYSVQPSTPKLPLAVQTGNVSGVTNDSRAGTPTHSSYSPSNPWDLEDLDRAYFGEADSSGVSPIEMPKSKAGGKALNGLDAQRGYMQSSLQTVEPTWEQELKTKHTRDASTATAHEREAFANELEQRKRAIQENLRSKVASTMLDSDKDRGPSQLPGINKVFGTLRSKTSRDSMNKAVDPSTKAMKMLGITVNPNASTSALPSIKDGKPYGFDYTKSESNLEKMESRPSRPGTRQAIHEAEEESHFKNQSPPMSSKTSARNRSSSEVSSGRSRSRPPGRYRDDLEKAMMEGTSSRAHSMFPVDEPPTIPELEQTIPDLPSFAPSGMRNGPAPGSPGYFNQGSPHLQASGSPSLGSSRPSPGFSSTMSNGMPSPALSGRLGSASPALNPSRPSPMAAPYSAHSTPPVSNSTTPVAPSFESTFRQTTTSRPRKRSILKSNISEPKLLSTTNNIDTVALPAGASLANGMNELDPPPLPPINPRRRRFGFGRTAGDATPPDSARTSPPGTSYADGGVGMAYSADEHERGTQSVSRLRKVTSEGWGLNGHGRIGQGQRANGHPPAMPVFGGKRGPSPPRVVNGMF</sequence>
<dbReference type="Proteomes" id="UP000504638">
    <property type="component" value="Unplaced"/>
</dbReference>
<evidence type="ECO:0000313" key="2">
    <source>
        <dbReference type="EMBL" id="KAF1814785.1"/>
    </source>
</evidence>
<dbReference type="GeneID" id="54423309"/>
<protein>
    <submittedName>
        <fullName evidence="2 4">Uncharacterized protein</fullName>
    </submittedName>
</protein>
<organism evidence="2">
    <name type="scientific">Eremomyces bilateralis CBS 781.70</name>
    <dbReference type="NCBI Taxonomy" id="1392243"/>
    <lineage>
        <taxon>Eukaryota</taxon>
        <taxon>Fungi</taxon>
        <taxon>Dikarya</taxon>
        <taxon>Ascomycota</taxon>
        <taxon>Pezizomycotina</taxon>
        <taxon>Dothideomycetes</taxon>
        <taxon>Dothideomycetes incertae sedis</taxon>
        <taxon>Eremomycetales</taxon>
        <taxon>Eremomycetaceae</taxon>
        <taxon>Eremomyces</taxon>
    </lineage>
</organism>
<feature type="compositionally biased region" description="Basic and acidic residues" evidence="1">
    <location>
        <begin position="472"/>
        <end position="494"/>
    </location>
</feature>
<feature type="compositionally biased region" description="Polar residues" evidence="1">
    <location>
        <begin position="1275"/>
        <end position="1290"/>
    </location>
</feature>
<feature type="compositionally biased region" description="Basic and acidic residues" evidence="1">
    <location>
        <begin position="1119"/>
        <end position="1128"/>
    </location>
</feature>
<evidence type="ECO:0000256" key="1">
    <source>
        <dbReference type="SAM" id="MobiDB-lite"/>
    </source>
</evidence>
<feature type="region of interest" description="Disordered" evidence="1">
    <location>
        <begin position="1034"/>
        <end position="1290"/>
    </location>
</feature>
<feature type="compositionally biased region" description="Basic and acidic residues" evidence="1">
    <location>
        <begin position="1055"/>
        <end position="1068"/>
    </location>
</feature>
<dbReference type="OrthoDB" id="5335210at2759"/>
<accession>A0A6G1G9M4</accession>
<feature type="compositionally biased region" description="Basic and acidic residues" evidence="1">
    <location>
        <begin position="501"/>
        <end position="523"/>
    </location>
</feature>
<feature type="compositionally biased region" description="Basic and acidic residues" evidence="1">
    <location>
        <begin position="1076"/>
        <end position="1086"/>
    </location>
</feature>
<feature type="compositionally biased region" description="Polar residues" evidence="1">
    <location>
        <begin position="632"/>
        <end position="647"/>
    </location>
</feature>
<feature type="region of interest" description="Disordered" evidence="1">
    <location>
        <begin position="896"/>
        <end position="916"/>
    </location>
</feature>
<reference evidence="2 4" key="1">
    <citation type="submission" date="2020-01" db="EMBL/GenBank/DDBJ databases">
        <authorList>
            <consortium name="DOE Joint Genome Institute"/>
            <person name="Haridas S."/>
            <person name="Albert R."/>
            <person name="Binder M."/>
            <person name="Bloem J."/>
            <person name="Labutti K."/>
            <person name="Salamov A."/>
            <person name="Andreopoulos B."/>
            <person name="Baker S.E."/>
            <person name="Barry K."/>
            <person name="Bills G."/>
            <person name="Bluhm B.H."/>
            <person name="Cannon C."/>
            <person name="Castanera R."/>
            <person name="Culley D.E."/>
            <person name="Daum C."/>
            <person name="Ezra D."/>
            <person name="Gonzalez J.B."/>
            <person name="Henrissat B."/>
            <person name="Kuo A."/>
            <person name="Liang C."/>
            <person name="Lipzen A."/>
            <person name="Lutzoni F."/>
            <person name="Magnuson J."/>
            <person name="Mondo S."/>
            <person name="Nolan M."/>
            <person name="Ohm R."/>
            <person name="Pangilinan J."/>
            <person name="Park H.-J."/>
            <person name="Ramirez L."/>
            <person name="Alfaro M."/>
            <person name="Sun H."/>
            <person name="Tritt A."/>
            <person name="Yoshinaga Y."/>
            <person name="Zwiers L.-H."/>
            <person name="Turgeon B.G."/>
            <person name="Goodwin S.B."/>
            <person name="Spatafora J.W."/>
            <person name="Crous P.W."/>
            <person name="Grigoriev I.V."/>
        </authorList>
    </citation>
    <scope>NUCLEOTIDE SEQUENCE</scope>
    <source>
        <strain evidence="2 4">CBS 781.70</strain>
    </source>
</reference>
<feature type="compositionally biased region" description="Basic and acidic residues" evidence="1">
    <location>
        <begin position="435"/>
        <end position="465"/>
    </location>
</feature>
<feature type="compositionally biased region" description="Polar residues" evidence="1">
    <location>
        <begin position="257"/>
        <end position="287"/>
    </location>
</feature>
<dbReference type="RefSeq" id="XP_033536416.1">
    <property type="nucleotide sequence ID" value="XM_033682739.1"/>
</dbReference>
<evidence type="ECO:0000313" key="3">
    <source>
        <dbReference type="Proteomes" id="UP000504638"/>
    </source>
</evidence>
<feature type="compositionally biased region" description="Polar residues" evidence="1">
    <location>
        <begin position="856"/>
        <end position="881"/>
    </location>
</feature>
<name>A0A6G1G9M4_9PEZI</name>
<feature type="compositionally biased region" description="Basic and acidic residues" evidence="1">
    <location>
        <begin position="530"/>
        <end position="552"/>
    </location>
</feature>
<proteinExistence type="predicted"/>
<feature type="compositionally biased region" description="Polar residues" evidence="1">
    <location>
        <begin position="1240"/>
        <end position="1267"/>
    </location>
</feature>
<evidence type="ECO:0000313" key="4">
    <source>
        <dbReference type="RefSeq" id="XP_033536416.1"/>
    </source>
</evidence>
<dbReference type="EMBL" id="ML975152">
    <property type="protein sequence ID" value="KAF1814785.1"/>
    <property type="molecule type" value="Genomic_DNA"/>
</dbReference>
<reference evidence="4" key="2">
    <citation type="submission" date="2020-04" db="EMBL/GenBank/DDBJ databases">
        <authorList>
            <consortium name="NCBI Genome Project"/>
        </authorList>
    </citation>
    <scope>NUCLEOTIDE SEQUENCE</scope>
    <source>
        <strain evidence="4">CBS 781.70</strain>
    </source>
</reference>
<feature type="region of interest" description="Disordered" evidence="1">
    <location>
        <begin position="120"/>
        <end position="164"/>
    </location>
</feature>
<feature type="compositionally biased region" description="Low complexity" evidence="1">
    <location>
        <begin position="1188"/>
        <end position="1207"/>
    </location>
</feature>
<feature type="compositionally biased region" description="Low complexity" evidence="1">
    <location>
        <begin position="1094"/>
        <end position="1111"/>
    </location>
</feature>